<sequence length="88" mass="10313">MAKHTQAHITRTIESNKPDFFKTRTKEQMHYYMGAKLIEIGIEPKAVLYRWSMELKGNSEVWTYSAYWGDSKDKLLQQESDSQTGSHQ</sequence>
<keyword evidence="2" id="KW-1185">Reference proteome</keyword>
<dbReference type="EMBL" id="JAMPLM010000003">
    <property type="protein sequence ID" value="MEP1057939.1"/>
    <property type="molecule type" value="Genomic_DNA"/>
</dbReference>
<reference evidence="1 2" key="1">
    <citation type="submission" date="2022-04" db="EMBL/GenBank/DDBJ databases">
        <title>Positive selection, recombination, and allopatry shape intraspecific diversity of widespread and dominant cyanobacteria.</title>
        <authorList>
            <person name="Wei J."/>
            <person name="Shu W."/>
            <person name="Hu C."/>
        </authorList>
    </citation>
    <scope>NUCLEOTIDE SEQUENCE [LARGE SCALE GENOMIC DNA]</scope>
    <source>
        <strain evidence="1 2">AS-A4</strain>
    </source>
</reference>
<proteinExistence type="predicted"/>
<organism evidence="1 2">
    <name type="scientific">Stenomitos frigidus AS-A4</name>
    <dbReference type="NCBI Taxonomy" id="2933935"/>
    <lineage>
        <taxon>Bacteria</taxon>
        <taxon>Bacillati</taxon>
        <taxon>Cyanobacteriota</taxon>
        <taxon>Cyanophyceae</taxon>
        <taxon>Leptolyngbyales</taxon>
        <taxon>Leptolyngbyaceae</taxon>
        <taxon>Stenomitos</taxon>
    </lineage>
</organism>
<evidence type="ECO:0000313" key="1">
    <source>
        <dbReference type="EMBL" id="MEP1057939.1"/>
    </source>
</evidence>
<evidence type="ECO:0000313" key="2">
    <source>
        <dbReference type="Proteomes" id="UP001476950"/>
    </source>
</evidence>
<protein>
    <submittedName>
        <fullName evidence="1">Uncharacterized protein</fullName>
    </submittedName>
</protein>
<dbReference type="RefSeq" id="WP_190451325.1">
    <property type="nucleotide sequence ID" value="NZ_JAMPLM010000003.1"/>
</dbReference>
<gene>
    <name evidence="1" type="ORF">NDI38_05770</name>
</gene>
<comment type="caution">
    <text evidence="1">The sequence shown here is derived from an EMBL/GenBank/DDBJ whole genome shotgun (WGS) entry which is preliminary data.</text>
</comment>
<name>A0ABV0KFF7_9CYAN</name>
<accession>A0ABV0KFF7</accession>
<dbReference type="Proteomes" id="UP001476950">
    <property type="component" value="Unassembled WGS sequence"/>
</dbReference>